<dbReference type="InterPro" id="IPR036291">
    <property type="entry name" value="NAD(P)-bd_dom_sf"/>
</dbReference>
<dbReference type="PANTHER" id="PTHR42760">
    <property type="entry name" value="SHORT-CHAIN DEHYDROGENASES/REDUCTASES FAMILY MEMBER"/>
    <property type="match status" value="1"/>
</dbReference>
<dbReference type="EMBL" id="WNWR01000835">
    <property type="protein sequence ID" value="KAE9968406.1"/>
    <property type="molecule type" value="Genomic_DNA"/>
</dbReference>
<dbReference type="InterPro" id="IPR002347">
    <property type="entry name" value="SDR_fam"/>
</dbReference>
<reference evidence="3 4" key="1">
    <citation type="submission" date="2019-07" db="EMBL/GenBank/DDBJ databases">
        <title>Venturia inaequalis Genome Resource.</title>
        <authorList>
            <person name="Lichtner F.J."/>
        </authorList>
    </citation>
    <scope>NUCLEOTIDE SEQUENCE [LARGE SCALE GENOMIC DNA]</scope>
    <source>
        <strain evidence="2">Bline_iso_100314</strain>
        <strain evidence="3 4">DMI_063113</strain>
    </source>
</reference>
<name>A0A8H3UFB3_VENIN</name>
<dbReference type="GO" id="GO:0016616">
    <property type="term" value="F:oxidoreductase activity, acting on the CH-OH group of donors, NAD or NADP as acceptor"/>
    <property type="evidence" value="ECO:0007669"/>
    <property type="project" value="TreeGrafter"/>
</dbReference>
<protein>
    <submittedName>
        <fullName evidence="3">Uncharacterized protein</fullName>
    </submittedName>
</protein>
<dbReference type="EMBL" id="WNWQ01001120">
    <property type="protein sequence ID" value="KAE9962220.1"/>
    <property type="molecule type" value="Genomic_DNA"/>
</dbReference>
<evidence type="ECO:0000313" key="3">
    <source>
        <dbReference type="EMBL" id="KAE9968406.1"/>
    </source>
</evidence>
<evidence type="ECO:0000313" key="4">
    <source>
        <dbReference type="Proteomes" id="UP000490939"/>
    </source>
</evidence>
<evidence type="ECO:0000313" key="2">
    <source>
        <dbReference type="EMBL" id="KAE9962220.1"/>
    </source>
</evidence>
<dbReference type="Gene3D" id="3.40.50.720">
    <property type="entry name" value="NAD(P)-binding Rossmann-like Domain"/>
    <property type="match status" value="1"/>
</dbReference>
<evidence type="ECO:0000256" key="1">
    <source>
        <dbReference type="ARBA" id="ARBA00006484"/>
    </source>
</evidence>
<dbReference type="Proteomes" id="UP000433883">
    <property type="component" value="Unassembled WGS sequence"/>
</dbReference>
<sequence length="287" mass="31068">MPPFPAPVKEWHNDTYASIDPSRPELSAKGKKIVITGGGYGIGRGTAIAFAEAGAAGIAILGRKEAPLQETKEFIENKHNIPVSTHVADVTDESAIKKAAKEIGEWHVLDMNAGYFAAPAETMEISADEWWKPFEINIKGSFITAQAFLPNRGKDATLIGVSTGAVNLPAAMLIRTSSYASSKYGLLKVMEILAAEFPDVHVVTIHPGVVETNMLEKSEMAEQLPIDTPELPAHFAVWISSPEAAFVRGKFVSCNWDVDELKKAAKKITETDSLFTTSLVYSPELLA</sequence>
<dbReference type="Pfam" id="PF00106">
    <property type="entry name" value="adh_short"/>
    <property type="match status" value="1"/>
</dbReference>
<gene>
    <name evidence="2" type="ORF">BLS_000657</name>
    <name evidence="3" type="ORF">EG327_011058</name>
</gene>
<comment type="similarity">
    <text evidence="1">Belongs to the short-chain dehydrogenases/reductases (SDR) family.</text>
</comment>
<keyword evidence="4" id="KW-1185">Reference proteome</keyword>
<dbReference type="Proteomes" id="UP000490939">
    <property type="component" value="Unassembled WGS sequence"/>
</dbReference>
<organism evidence="3 4">
    <name type="scientific">Venturia inaequalis</name>
    <name type="common">Apple scab fungus</name>
    <dbReference type="NCBI Taxonomy" id="5025"/>
    <lineage>
        <taxon>Eukaryota</taxon>
        <taxon>Fungi</taxon>
        <taxon>Dikarya</taxon>
        <taxon>Ascomycota</taxon>
        <taxon>Pezizomycotina</taxon>
        <taxon>Dothideomycetes</taxon>
        <taxon>Pleosporomycetidae</taxon>
        <taxon>Venturiales</taxon>
        <taxon>Venturiaceae</taxon>
        <taxon>Venturia</taxon>
    </lineage>
</organism>
<dbReference type="CDD" id="cd05233">
    <property type="entry name" value="SDR_c"/>
    <property type="match status" value="1"/>
</dbReference>
<accession>A0A8H3UFB3</accession>
<dbReference type="PRINTS" id="PR00081">
    <property type="entry name" value="GDHRDH"/>
</dbReference>
<proteinExistence type="inferred from homology"/>
<dbReference type="AlphaFoldDB" id="A0A8H3UFB3"/>
<dbReference type="SUPFAM" id="SSF51735">
    <property type="entry name" value="NAD(P)-binding Rossmann-fold domains"/>
    <property type="match status" value="1"/>
</dbReference>
<comment type="caution">
    <text evidence="3">The sequence shown here is derived from an EMBL/GenBank/DDBJ whole genome shotgun (WGS) entry which is preliminary data.</text>
</comment>